<sequence length="177" mass="19884">MKSSHLFFCFLPHRPPSLKEAFLEVLNPPIPVTISAEHETVPTGSYLGIWAFQHVTLARGHSTRPGEKSLLIYQRRGKQTETPLESRRELRDRAWSSPTGTSVALSDAGFRVACGGCVAGWVKGSNTRLQTLRLRECEVRTHHCLLPLHLQADGIVGHHHHHRLKEKICHVCPGRKL</sequence>
<dbReference type="AlphaFoldDB" id="A0AAE1AAD5"/>
<accession>A0AAE1AAD5</accession>
<gene>
    <name evidence="1" type="ORF">RRG08_049068</name>
</gene>
<comment type="caution">
    <text evidence="1">The sequence shown here is derived from an EMBL/GenBank/DDBJ whole genome shotgun (WGS) entry which is preliminary data.</text>
</comment>
<dbReference type="Proteomes" id="UP001283361">
    <property type="component" value="Unassembled WGS sequence"/>
</dbReference>
<organism evidence="1 2">
    <name type="scientific">Elysia crispata</name>
    <name type="common">lettuce slug</name>
    <dbReference type="NCBI Taxonomy" id="231223"/>
    <lineage>
        <taxon>Eukaryota</taxon>
        <taxon>Metazoa</taxon>
        <taxon>Spiralia</taxon>
        <taxon>Lophotrochozoa</taxon>
        <taxon>Mollusca</taxon>
        <taxon>Gastropoda</taxon>
        <taxon>Heterobranchia</taxon>
        <taxon>Euthyneura</taxon>
        <taxon>Panpulmonata</taxon>
        <taxon>Sacoglossa</taxon>
        <taxon>Placobranchoidea</taxon>
        <taxon>Plakobranchidae</taxon>
        <taxon>Elysia</taxon>
    </lineage>
</organism>
<dbReference type="EMBL" id="JAWDGP010002325">
    <property type="protein sequence ID" value="KAK3783933.1"/>
    <property type="molecule type" value="Genomic_DNA"/>
</dbReference>
<name>A0AAE1AAD5_9GAST</name>
<keyword evidence="2" id="KW-1185">Reference proteome</keyword>
<evidence type="ECO:0000313" key="1">
    <source>
        <dbReference type="EMBL" id="KAK3783933.1"/>
    </source>
</evidence>
<proteinExistence type="predicted"/>
<protein>
    <submittedName>
        <fullName evidence="1">Uncharacterized protein</fullName>
    </submittedName>
</protein>
<evidence type="ECO:0000313" key="2">
    <source>
        <dbReference type="Proteomes" id="UP001283361"/>
    </source>
</evidence>
<reference evidence="1" key="1">
    <citation type="journal article" date="2023" name="G3 (Bethesda)">
        <title>A reference genome for the long-term kleptoplast-retaining sea slug Elysia crispata morphotype clarki.</title>
        <authorList>
            <person name="Eastman K.E."/>
            <person name="Pendleton A.L."/>
            <person name="Shaikh M.A."/>
            <person name="Suttiyut T."/>
            <person name="Ogas R."/>
            <person name="Tomko P."/>
            <person name="Gavelis G."/>
            <person name="Widhalm J.R."/>
            <person name="Wisecaver J.H."/>
        </authorList>
    </citation>
    <scope>NUCLEOTIDE SEQUENCE</scope>
    <source>
        <strain evidence="1">ECLA1</strain>
    </source>
</reference>